<dbReference type="PANTHER" id="PTHR23244:SF498">
    <property type="entry name" value="C2 DOMAIN-CONTAINING PROTEIN"/>
    <property type="match status" value="1"/>
</dbReference>
<evidence type="ECO:0000256" key="3">
    <source>
        <dbReference type="SAM" id="SignalP"/>
    </source>
</evidence>
<dbReference type="SUPFAM" id="SSF50965">
    <property type="entry name" value="Galactose oxidase, central domain"/>
    <property type="match status" value="1"/>
</dbReference>
<gene>
    <name evidence="4" type="primary">nanM</name>
    <name evidence="4" type="ORF">Dxin01_02672</name>
</gene>
<evidence type="ECO:0000313" key="5">
    <source>
        <dbReference type="Proteomes" id="UP001458946"/>
    </source>
</evidence>
<dbReference type="InterPro" id="IPR011043">
    <property type="entry name" value="Gal_Oxase/kelch_b-propeller"/>
</dbReference>
<dbReference type="Proteomes" id="UP001458946">
    <property type="component" value="Unassembled WGS sequence"/>
</dbReference>
<evidence type="ECO:0000313" key="4">
    <source>
        <dbReference type="EMBL" id="GAA5502925.1"/>
    </source>
</evidence>
<dbReference type="RefSeq" id="WP_353542897.1">
    <property type="nucleotide sequence ID" value="NZ_BAABRN010000033.1"/>
</dbReference>
<comment type="caution">
    <text evidence="4">The sequence shown here is derived from an EMBL/GenBank/DDBJ whole genome shotgun (WGS) entry which is preliminary data.</text>
</comment>
<dbReference type="InterPro" id="IPR015915">
    <property type="entry name" value="Kelch-typ_b-propeller"/>
</dbReference>
<dbReference type="InterPro" id="IPR019936">
    <property type="entry name" value="NanM_proteobact"/>
</dbReference>
<dbReference type="NCBIfam" id="NF010730">
    <property type="entry name" value="PRK14131.1"/>
    <property type="match status" value="1"/>
</dbReference>
<keyword evidence="3" id="KW-0732">Signal</keyword>
<dbReference type="InterPro" id="IPR056734">
    <property type="entry name" value="NANM"/>
</dbReference>
<dbReference type="Gene3D" id="2.120.10.80">
    <property type="entry name" value="Kelch-type beta propeller"/>
    <property type="match status" value="2"/>
</dbReference>
<dbReference type="EMBL" id="BAABRN010000033">
    <property type="protein sequence ID" value="GAA5502925.1"/>
    <property type="molecule type" value="Genomic_DNA"/>
</dbReference>
<proteinExistence type="predicted"/>
<reference evidence="4 5" key="1">
    <citation type="submission" date="2024-02" db="EMBL/GenBank/DDBJ databases">
        <title>Deinococcus xinjiangensis NBRC 107630.</title>
        <authorList>
            <person name="Ichikawa N."/>
            <person name="Katano-Makiyama Y."/>
            <person name="Hidaka K."/>
        </authorList>
    </citation>
    <scope>NUCLEOTIDE SEQUENCE [LARGE SCALE GENOMIC DNA]</scope>
    <source>
        <strain evidence="4 5">NBRC 107630</strain>
    </source>
</reference>
<organism evidence="4 5">
    <name type="scientific">Deinococcus xinjiangensis</name>
    <dbReference type="NCBI Taxonomy" id="457454"/>
    <lineage>
        <taxon>Bacteria</taxon>
        <taxon>Thermotogati</taxon>
        <taxon>Deinococcota</taxon>
        <taxon>Deinococci</taxon>
        <taxon>Deinococcales</taxon>
        <taxon>Deinococcaceae</taxon>
        <taxon>Deinococcus</taxon>
    </lineage>
</organism>
<evidence type="ECO:0000256" key="1">
    <source>
        <dbReference type="ARBA" id="ARBA00022441"/>
    </source>
</evidence>
<dbReference type="NCBIfam" id="TIGR03547">
    <property type="entry name" value="muta_rot_YjhT"/>
    <property type="match status" value="1"/>
</dbReference>
<evidence type="ECO:0000256" key="2">
    <source>
        <dbReference type="ARBA" id="ARBA00022737"/>
    </source>
</evidence>
<dbReference type="PANTHER" id="PTHR23244">
    <property type="entry name" value="KELCH REPEAT DOMAIN"/>
    <property type="match status" value="1"/>
</dbReference>
<feature type="chain" id="PRO_5046066217" evidence="3">
    <location>
        <begin position="21"/>
        <end position="379"/>
    </location>
</feature>
<keyword evidence="2" id="KW-0677">Repeat</keyword>
<protein>
    <submittedName>
        <fullName evidence="4">N-acetylneuraminate epimerase</fullName>
    </submittedName>
</protein>
<keyword evidence="1" id="KW-0880">Kelch repeat</keyword>
<sequence length="379" mass="39442">MKAVALTAALLATATTQSFAQTAQTYPDLPIGIKNGVGVMIGNTIYAGLGTAGQKFYALDLSKTERAWVEIAAFPDPARDQAAAAAVNGKLYVFGGNGKSAPDATTAVFNQVHAYDPATNTWSLLPTRAPREIAGGTAVAQGDRILLFGGVNRNIFDGYFKDIAAAGTDKAKSDAVAHAYFTQRPQDYFFGRDVQAYTPATNTWQSLGVVPFTGRAGAAVSLQGNALAIVNGEMKPGLRTAAAHRGTITESGITWRNLPDLISPASGGVQEGVAGAFTGYSGGALLVAGGANFPGSTAKYGAGTLYAHEGLTKTWHSDVYALRGNRWSIVGQLPQVQGYGMSIQNGNEVILVGGELQGGTSSTKVFSLELNGNELKIKD</sequence>
<keyword evidence="5" id="KW-1185">Reference proteome</keyword>
<name>A0ABP9VFB4_9DEIO</name>
<feature type="signal peptide" evidence="3">
    <location>
        <begin position="1"/>
        <end position="20"/>
    </location>
</feature>
<dbReference type="Pfam" id="PF24996">
    <property type="entry name" value="NANM"/>
    <property type="match status" value="1"/>
</dbReference>
<accession>A0ABP9VFB4</accession>